<reference evidence="1" key="1">
    <citation type="journal article" date="2014" name="Front. Microbiol.">
        <title>High frequency of phylogenetically diverse reductive dehalogenase-homologous genes in deep subseafloor sedimentary metagenomes.</title>
        <authorList>
            <person name="Kawai M."/>
            <person name="Futagami T."/>
            <person name="Toyoda A."/>
            <person name="Takaki Y."/>
            <person name="Nishi S."/>
            <person name="Hori S."/>
            <person name="Arai W."/>
            <person name="Tsubouchi T."/>
            <person name="Morono Y."/>
            <person name="Uchiyama I."/>
            <person name="Ito T."/>
            <person name="Fujiyama A."/>
            <person name="Inagaki F."/>
            <person name="Takami H."/>
        </authorList>
    </citation>
    <scope>NUCLEOTIDE SEQUENCE</scope>
    <source>
        <strain evidence="1">Expedition CK06-06</strain>
    </source>
</reference>
<gene>
    <name evidence="1" type="ORF">S01H4_41673</name>
</gene>
<dbReference type="AlphaFoldDB" id="X1CYB4"/>
<proteinExistence type="predicted"/>
<comment type="caution">
    <text evidence="1">The sequence shown here is derived from an EMBL/GenBank/DDBJ whole genome shotgun (WGS) entry which is preliminary data.</text>
</comment>
<evidence type="ECO:0000313" key="1">
    <source>
        <dbReference type="EMBL" id="GAH01010.1"/>
    </source>
</evidence>
<organism evidence="1">
    <name type="scientific">marine sediment metagenome</name>
    <dbReference type="NCBI Taxonomy" id="412755"/>
    <lineage>
        <taxon>unclassified sequences</taxon>
        <taxon>metagenomes</taxon>
        <taxon>ecological metagenomes</taxon>
    </lineage>
</organism>
<accession>X1CYB4</accession>
<protein>
    <submittedName>
        <fullName evidence="1">Uncharacterized protein</fullName>
    </submittedName>
</protein>
<sequence>TIVLSEGKSLTNLDMVISPGKKLAVISFEVLGGG</sequence>
<feature type="non-terminal residue" evidence="1">
    <location>
        <position position="1"/>
    </location>
</feature>
<dbReference type="EMBL" id="BART01022811">
    <property type="protein sequence ID" value="GAH01010.1"/>
    <property type="molecule type" value="Genomic_DNA"/>
</dbReference>
<name>X1CYB4_9ZZZZ</name>